<evidence type="ECO:0000313" key="2">
    <source>
        <dbReference type="Proteomes" id="UP000612233"/>
    </source>
</evidence>
<gene>
    <name evidence="1" type="ORF">IC235_09380</name>
</gene>
<proteinExistence type="predicted"/>
<organism evidence="1 2">
    <name type="scientific">Hymenobacter montanus</name>
    <dbReference type="NCBI Taxonomy" id="2771359"/>
    <lineage>
        <taxon>Bacteria</taxon>
        <taxon>Pseudomonadati</taxon>
        <taxon>Bacteroidota</taxon>
        <taxon>Cytophagia</taxon>
        <taxon>Cytophagales</taxon>
        <taxon>Hymenobacteraceae</taxon>
        <taxon>Hymenobacter</taxon>
    </lineage>
</organism>
<accession>A0A927GJ69</accession>
<name>A0A927GJ69_9BACT</name>
<sequence>MLTQVAREYIHSNSVGNLKLCKEAIQETEELLEPLYEEKNILGYQLLLIESSLDAEYHLLEGQFEAFTKGPLPFVCSFIQPTENSDFDFDRLMKELHYIRVNV</sequence>
<dbReference type="AlphaFoldDB" id="A0A927GJ69"/>
<dbReference type="Proteomes" id="UP000612233">
    <property type="component" value="Unassembled WGS sequence"/>
</dbReference>
<comment type="caution">
    <text evidence="1">The sequence shown here is derived from an EMBL/GenBank/DDBJ whole genome shotgun (WGS) entry which is preliminary data.</text>
</comment>
<reference evidence="1" key="1">
    <citation type="submission" date="2020-09" db="EMBL/GenBank/DDBJ databases">
        <authorList>
            <person name="Kim M.K."/>
        </authorList>
    </citation>
    <scope>NUCLEOTIDE SEQUENCE</scope>
    <source>
        <strain evidence="1">BT664</strain>
    </source>
</reference>
<dbReference type="RefSeq" id="WP_191004914.1">
    <property type="nucleotide sequence ID" value="NZ_JACXAD010000008.1"/>
</dbReference>
<keyword evidence="2" id="KW-1185">Reference proteome</keyword>
<protein>
    <submittedName>
        <fullName evidence="1">Uncharacterized protein</fullName>
    </submittedName>
</protein>
<evidence type="ECO:0000313" key="1">
    <source>
        <dbReference type="EMBL" id="MBD2768100.1"/>
    </source>
</evidence>
<dbReference type="EMBL" id="JACXAD010000008">
    <property type="protein sequence ID" value="MBD2768100.1"/>
    <property type="molecule type" value="Genomic_DNA"/>
</dbReference>